<organism evidence="4 5">
    <name type="scientific">Desulfitobacterium chlororespirans DSM 11544</name>
    <dbReference type="NCBI Taxonomy" id="1121395"/>
    <lineage>
        <taxon>Bacteria</taxon>
        <taxon>Bacillati</taxon>
        <taxon>Bacillota</taxon>
        <taxon>Clostridia</taxon>
        <taxon>Eubacteriales</taxon>
        <taxon>Desulfitobacteriaceae</taxon>
        <taxon>Desulfitobacterium</taxon>
    </lineage>
</organism>
<dbReference type="InterPro" id="IPR034169">
    <property type="entry name" value="NifX-like"/>
</dbReference>
<dbReference type="CDD" id="cd00853">
    <property type="entry name" value="NifX"/>
    <property type="match status" value="1"/>
</dbReference>
<dbReference type="Proteomes" id="UP000184010">
    <property type="component" value="Unassembled WGS sequence"/>
</dbReference>
<dbReference type="EMBL" id="FRDN01000005">
    <property type="protein sequence ID" value="SHN63127.1"/>
    <property type="molecule type" value="Genomic_DNA"/>
</dbReference>
<evidence type="ECO:0000313" key="4">
    <source>
        <dbReference type="EMBL" id="SHN63127.1"/>
    </source>
</evidence>
<dbReference type="RefSeq" id="WP_084078474.1">
    <property type="nucleotide sequence ID" value="NZ_FRDN01000005.1"/>
</dbReference>
<feature type="domain" description="Dinitrogenase iron-molybdenum cofactor biosynthesis" evidence="3">
    <location>
        <begin position="12"/>
        <end position="108"/>
    </location>
</feature>
<sequence>MIKVAFCSEDMQHVDAHFALSSNIVIYGFLPASFHWVKTKSFESQTGQESETMNERRLAERIEAIQDCDILYCRQIGSPAAARLINHNIFPMQTKENLLIEEAACRLQQMFHKNPPHWLENKFKKGGAQS</sequence>
<reference evidence="5" key="1">
    <citation type="submission" date="2016-12" db="EMBL/GenBank/DDBJ databases">
        <authorList>
            <person name="Varghese N."/>
            <person name="Submissions S."/>
        </authorList>
    </citation>
    <scope>NUCLEOTIDE SEQUENCE [LARGE SCALE GENOMIC DNA]</scope>
    <source>
        <strain evidence="5">DSM 11544</strain>
    </source>
</reference>
<keyword evidence="2" id="KW-0535">Nitrogen fixation</keyword>
<dbReference type="Pfam" id="PF02579">
    <property type="entry name" value="Nitro_FeMo-Co"/>
    <property type="match status" value="1"/>
</dbReference>
<evidence type="ECO:0000259" key="3">
    <source>
        <dbReference type="Pfam" id="PF02579"/>
    </source>
</evidence>
<gene>
    <name evidence="4" type="ORF">SAMN02745215_01272</name>
</gene>
<protein>
    <submittedName>
        <fullName evidence="4">Nitrogen fixation protein NifX</fullName>
    </submittedName>
</protein>
<comment type="similarity">
    <text evidence="1">Belongs to the NifX/NifY family.</text>
</comment>
<dbReference type="PANTHER" id="PTHR33937">
    <property type="entry name" value="IRON-MOLYBDENUM PROTEIN-RELATED-RELATED"/>
    <property type="match status" value="1"/>
</dbReference>
<name>A0A1M7SXB1_9FIRM</name>
<dbReference type="PANTHER" id="PTHR33937:SF1">
    <property type="entry name" value="IRON-MOLIBDENUM COFACTOR PROCESSING PROTEIN"/>
    <property type="match status" value="1"/>
</dbReference>
<proteinExistence type="inferred from homology"/>
<dbReference type="SUPFAM" id="SSF53146">
    <property type="entry name" value="Nitrogenase accessory factor-like"/>
    <property type="match status" value="1"/>
</dbReference>
<dbReference type="STRING" id="1121395.SAMN02745215_01272"/>
<evidence type="ECO:0000256" key="2">
    <source>
        <dbReference type="ARBA" id="ARBA00023231"/>
    </source>
</evidence>
<dbReference type="AlphaFoldDB" id="A0A1M7SXB1"/>
<accession>A0A1M7SXB1</accession>
<keyword evidence="5" id="KW-1185">Reference proteome</keyword>
<dbReference type="InterPro" id="IPR051840">
    <property type="entry name" value="NifX/NifY_domain"/>
</dbReference>
<dbReference type="Gene3D" id="3.30.420.130">
    <property type="entry name" value="Dinitrogenase iron-molybdenum cofactor biosynthesis domain"/>
    <property type="match status" value="1"/>
</dbReference>
<dbReference type="InterPro" id="IPR036105">
    <property type="entry name" value="DiNase_FeMo-co_biosyn_sf"/>
</dbReference>
<dbReference type="InterPro" id="IPR003731">
    <property type="entry name" value="Di-Nase_FeMo-co_biosynth"/>
</dbReference>
<evidence type="ECO:0000256" key="1">
    <source>
        <dbReference type="ARBA" id="ARBA00010285"/>
    </source>
</evidence>
<evidence type="ECO:0000313" key="5">
    <source>
        <dbReference type="Proteomes" id="UP000184010"/>
    </source>
</evidence>